<dbReference type="Gene3D" id="1.10.10.10">
    <property type="entry name" value="Winged helix-like DNA-binding domain superfamily/Winged helix DNA-binding domain"/>
    <property type="match status" value="1"/>
</dbReference>
<dbReference type="InterPro" id="IPR036388">
    <property type="entry name" value="WH-like_DNA-bd_sf"/>
</dbReference>
<evidence type="ECO:0000256" key="1">
    <source>
        <dbReference type="ARBA" id="ARBA00004496"/>
    </source>
</evidence>
<evidence type="ECO:0000256" key="10">
    <source>
        <dbReference type="ARBA" id="ARBA00023163"/>
    </source>
</evidence>
<evidence type="ECO:0000256" key="5">
    <source>
        <dbReference type="ARBA" id="ARBA00022491"/>
    </source>
</evidence>
<evidence type="ECO:0008006" key="12">
    <source>
        <dbReference type="Google" id="ProtNLM"/>
    </source>
</evidence>
<evidence type="ECO:0000313" key="11">
    <source>
        <dbReference type="EMBL" id="SVA66593.1"/>
    </source>
</evidence>
<dbReference type="GO" id="GO:0008270">
    <property type="term" value="F:zinc ion binding"/>
    <property type="evidence" value="ECO:0007669"/>
    <property type="project" value="TreeGrafter"/>
</dbReference>
<comment type="subcellular location">
    <subcellularLocation>
        <location evidence="1">Cytoplasm</location>
    </subcellularLocation>
</comment>
<keyword evidence="8" id="KW-0805">Transcription regulation</keyword>
<dbReference type="GO" id="GO:0003700">
    <property type="term" value="F:DNA-binding transcription factor activity"/>
    <property type="evidence" value="ECO:0007669"/>
    <property type="project" value="InterPro"/>
</dbReference>
<evidence type="ECO:0000256" key="3">
    <source>
        <dbReference type="ARBA" id="ARBA00011738"/>
    </source>
</evidence>
<keyword evidence="6" id="KW-0479">Metal-binding</keyword>
<dbReference type="EMBL" id="UINC01015894">
    <property type="protein sequence ID" value="SVA66593.1"/>
    <property type="molecule type" value="Genomic_DNA"/>
</dbReference>
<dbReference type="PANTHER" id="PTHR33202:SF2">
    <property type="entry name" value="FERRIC UPTAKE REGULATION PROTEIN"/>
    <property type="match status" value="1"/>
</dbReference>
<dbReference type="GO" id="GO:0005829">
    <property type="term" value="C:cytosol"/>
    <property type="evidence" value="ECO:0007669"/>
    <property type="project" value="TreeGrafter"/>
</dbReference>
<dbReference type="AlphaFoldDB" id="A0A381XQT2"/>
<dbReference type="Gene3D" id="3.30.1490.190">
    <property type="match status" value="1"/>
</dbReference>
<keyword evidence="5" id="KW-0678">Repressor</keyword>
<keyword evidence="4" id="KW-0963">Cytoplasm</keyword>
<sequence>MIDLKKLCKEKGLRMTEQRNIIADVVDEIGGHPDVNEIHLKANEKDRNISIATVYRTVKLFEEYGAIEKHDFKDGRSRYESISNVHHDHLIDIETGEVHEFSNEEIEKIQESIAKKLGFNLIDHRLELYGTKIKKR</sequence>
<dbReference type="InterPro" id="IPR002481">
    <property type="entry name" value="FUR"/>
</dbReference>
<keyword evidence="9" id="KW-0238">DNA-binding</keyword>
<keyword evidence="10" id="KW-0804">Transcription</keyword>
<dbReference type="GO" id="GO:0045892">
    <property type="term" value="P:negative regulation of DNA-templated transcription"/>
    <property type="evidence" value="ECO:0007669"/>
    <property type="project" value="TreeGrafter"/>
</dbReference>
<dbReference type="PANTHER" id="PTHR33202">
    <property type="entry name" value="ZINC UPTAKE REGULATION PROTEIN"/>
    <property type="match status" value="1"/>
</dbReference>
<evidence type="ECO:0000256" key="7">
    <source>
        <dbReference type="ARBA" id="ARBA00022833"/>
    </source>
</evidence>
<keyword evidence="7" id="KW-0862">Zinc</keyword>
<evidence type="ECO:0000256" key="6">
    <source>
        <dbReference type="ARBA" id="ARBA00022723"/>
    </source>
</evidence>
<evidence type="ECO:0000256" key="4">
    <source>
        <dbReference type="ARBA" id="ARBA00022490"/>
    </source>
</evidence>
<dbReference type="FunFam" id="1.10.10.10:FF:000051">
    <property type="entry name" value="Fur family transcriptional regulator"/>
    <property type="match status" value="1"/>
</dbReference>
<organism evidence="11">
    <name type="scientific">marine metagenome</name>
    <dbReference type="NCBI Taxonomy" id="408172"/>
    <lineage>
        <taxon>unclassified sequences</taxon>
        <taxon>metagenomes</taxon>
        <taxon>ecological metagenomes</taxon>
    </lineage>
</organism>
<gene>
    <name evidence="11" type="ORF">METZ01_LOCUS119447</name>
</gene>
<dbReference type="GO" id="GO:1900376">
    <property type="term" value="P:regulation of secondary metabolite biosynthetic process"/>
    <property type="evidence" value="ECO:0007669"/>
    <property type="project" value="TreeGrafter"/>
</dbReference>
<name>A0A381XQT2_9ZZZZ</name>
<dbReference type="InterPro" id="IPR043135">
    <property type="entry name" value="Fur_C"/>
</dbReference>
<dbReference type="SUPFAM" id="SSF46785">
    <property type="entry name" value="Winged helix' DNA-binding domain"/>
    <property type="match status" value="1"/>
</dbReference>
<reference evidence="11" key="1">
    <citation type="submission" date="2018-05" db="EMBL/GenBank/DDBJ databases">
        <authorList>
            <person name="Lanie J.A."/>
            <person name="Ng W.-L."/>
            <person name="Kazmierczak K.M."/>
            <person name="Andrzejewski T.M."/>
            <person name="Davidsen T.M."/>
            <person name="Wayne K.J."/>
            <person name="Tettelin H."/>
            <person name="Glass J.I."/>
            <person name="Rusch D."/>
            <person name="Podicherti R."/>
            <person name="Tsui H.-C.T."/>
            <person name="Winkler M.E."/>
        </authorList>
    </citation>
    <scope>NUCLEOTIDE SEQUENCE</scope>
</reference>
<accession>A0A381XQT2</accession>
<protein>
    <recommendedName>
        <fullName evidence="12">Ferric uptake regulation protein</fullName>
    </recommendedName>
</protein>
<dbReference type="Pfam" id="PF01475">
    <property type="entry name" value="FUR"/>
    <property type="match status" value="1"/>
</dbReference>
<dbReference type="CDD" id="cd07153">
    <property type="entry name" value="Fur_like"/>
    <property type="match status" value="1"/>
</dbReference>
<evidence type="ECO:0000256" key="9">
    <source>
        <dbReference type="ARBA" id="ARBA00023125"/>
    </source>
</evidence>
<evidence type="ECO:0000256" key="2">
    <source>
        <dbReference type="ARBA" id="ARBA00007957"/>
    </source>
</evidence>
<comment type="similarity">
    <text evidence="2">Belongs to the Fur family.</text>
</comment>
<evidence type="ECO:0000256" key="8">
    <source>
        <dbReference type="ARBA" id="ARBA00023015"/>
    </source>
</evidence>
<dbReference type="InterPro" id="IPR036390">
    <property type="entry name" value="WH_DNA-bd_sf"/>
</dbReference>
<comment type="subunit">
    <text evidence="3">Homodimer.</text>
</comment>
<dbReference type="GO" id="GO:0000976">
    <property type="term" value="F:transcription cis-regulatory region binding"/>
    <property type="evidence" value="ECO:0007669"/>
    <property type="project" value="TreeGrafter"/>
</dbReference>
<proteinExistence type="inferred from homology"/>